<protein>
    <submittedName>
        <fullName evidence="1">Uncharacterized protein</fullName>
    </submittedName>
</protein>
<comment type="caution">
    <text evidence="1">The sequence shown here is derived from an EMBL/GenBank/DDBJ whole genome shotgun (WGS) entry which is preliminary data.</text>
</comment>
<accession>A0A0F8XDY7</accession>
<organism evidence="1">
    <name type="scientific">marine sediment metagenome</name>
    <dbReference type="NCBI Taxonomy" id="412755"/>
    <lineage>
        <taxon>unclassified sequences</taxon>
        <taxon>metagenomes</taxon>
        <taxon>ecological metagenomes</taxon>
    </lineage>
</organism>
<evidence type="ECO:0000313" key="1">
    <source>
        <dbReference type="EMBL" id="KKK59175.1"/>
    </source>
</evidence>
<sequence>MERSIREMMTNDQTSRSQFIRSLIDPRRDINDECGYPETEEMTAEMYRDLYDREAIAARVVEVMPRESWQISPRVFETEDVENTTPFELALRELSKSLGGKGWFVGTQGDPLWSWLERVDVLSGIGTYGVLLLGLDDGLAMSEPAVGLNEKGENINAPEQKLLFIRAFDESLAVITATENDKENPRFGQPTTYQITVNNQDQDASSSHVFDTTTIDVHWTRVIHVADNRGSSQLFGVPRMLHVLNRLWDLRKLYSGSAEMYWRGAFPGFSLETLPEVAGETTVDLSAMRTSM</sequence>
<name>A0A0F8XDY7_9ZZZZ</name>
<dbReference type="AlphaFoldDB" id="A0A0F8XDY7"/>
<gene>
    <name evidence="1" type="ORF">LCGC14_3037010</name>
</gene>
<dbReference type="EMBL" id="LAZR01063611">
    <property type="protein sequence ID" value="KKK59175.1"/>
    <property type="molecule type" value="Genomic_DNA"/>
</dbReference>
<feature type="non-terminal residue" evidence="1">
    <location>
        <position position="292"/>
    </location>
</feature>
<proteinExistence type="predicted"/>
<reference evidence="1" key="1">
    <citation type="journal article" date="2015" name="Nature">
        <title>Complex archaea that bridge the gap between prokaryotes and eukaryotes.</title>
        <authorList>
            <person name="Spang A."/>
            <person name="Saw J.H."/>
            <person name="Jorgensen S.L."/>
            <person name="Zaremba-Niedzwiedzka K."/>
            <person name="Martijn J."/>
            <person name="Lind A.E."/>
            <person name="van Eijk R."/>
            <person name="Schleper C."/>
            <person name="Guy L."/>
            <person name="Ettema T.J."/>
        </authorList>
    </citation>
    <scope>NUCLEOTIDE SEQUENCE</scope>
</reference>